<keyword evidence="7" id="KW-0325">Glycoprotein</keyword>
<dbReference type="InterPro" id="IPR050645">
    <property type="entry name" value="Histidine_acid_phosphatase"/>
</dbReference>
<dbReference type="Gene3D" id="3.40.50.1240">
    <property type="entry name" value="Phosphoglycerate mutase-like"/>
    <property type="match status" value="1"/>
</dbReference>
<dbReference type="PANTHER" id="PTHR11567">
    <property type="entry name" value="ACID PHOSPHATASE-RELATED"/>
    <property type="match status" value="1"/>
</dbReference>
<proteinExistence type="inferred from homology"/>
<reference evidence="9" key="1">
    <citation type="submission" date="2025-08" db="UniProtKB">
        <authorList>
            <consortium name="RefSeq"/>
        </authorList>
    </citation>
    <scope>IDENTIFICATION</scope>
    <source>
        <tissue evidence="9">Whole insect</tissue>
    </source>
</reference>
<dbReference type="SUPFAM" id="SSF53254">
    <property type="entry name" value="Phosphoglycerate mutase-like"/>
    <property type="match status" value="1"/>
</dbReference>
<gene>
    <name evidence="9" type="primary">LOC114334295</name>
</gene>
<organism evidence="9">
    <name type="scientific">Diabrotica virgifera virgifera</name>
    <name type="common">western corn rootworm</name>
    <dbReference type="NCBI Taxonomy" id="50390"/>
    <lineage>
        <taxon>Eukaryota</taxon>
        <taxon>Metazoa</taxon>
        <taxon>Ecdysozoa</taxon>
        <taxon>Arthropoda</taxon>
        <taxon>Hexapoda</taxon>
        <taxon>Insecta</taxon>
        <taxon>Pterygota</taxon>
        <taxon>Neoptera</taxon>
        <taxon>Endopterygota</taxon>
        <taxon>Coleoptera</taxon>
        <taxon>Polyphaga</taxon>
        <taxon>Cucujiformia</taxon>
        <taxon>Chrysomeloidea</taxon>
        <taxon>Chrysomelidae</taxon>
        <taxon>Galerucinae</taxon>
        <taxon>Diabroticina</taxon>
        <taxon>Diabroticites</taxon>
        <taxon>Diabrotica</taxon>
    </lineage>
</organism>
<protein>
    <recommendedName>
        <fullName evidence="3">acid phosphatase</fullName>
        <ecNumber evidence="3">3.1.3.2</ecNumber>
    </recommendedName>
</protein>
<dbReference type="InterPro" id="IPR033379">
    <property type="entry name" value="Acid_Pase_AS"/>
</dbReference>
<feature type="signal peptide" evidence="8">
    <location>
        <begin position="1"/>
        <end position="20"/>
    </location>
</feature>
<dbReference type="PROSITE" id="PS00616">
    <property type="entry name" value="HIS_ACID_PHOSPHAT_1"/>
    <property type="match status" value="1"/>
</dbReference>
<evidence type="ECO:0000256" key="5">
    <source>
        <dbReference type="ARBA" id="ARBA00022801"/>
    </source>
</evidence>
<feature type="chain" id="PRO_5027991536" description="acid phosphatase" evidence="8">
    <location>
        <begin position="21"/>
        <end position="365"/>
    </location>
</feature>
<dbReference type="AlphaFoldDB" id="A0A6P7FZD4"/>
<dbReference type="KEGG" id="dvv:114334295"/>
<sequence length="365" mass="42547">MVKLLLKLLVLLSINLLVQCENSELLAVTVLFRHGCRSPRKTFQSDPYNDRFLDIWPEGLGQLTNLGKRQQYALGQWYRNYYKDFIPQKYDPNFLRVFSSDEDRCLMSAAANLAGLFPPKEEQVWNPNLLWQPIPIHTTPKVKDYTVRGEAYCPKYRKLYAELLSSKNVIDFMDERKDLFKYLTEHAGENVTTLADVTFLHDTLFIEDYLNLTIPEWTKKVFPHKTLPLLTKVYVLDTFTTELARLKSGPLVDYITTFFEDALKDPKNSQKFLMLSVHDSTLSHLLNVLKVYDNTWPEYASTIMFELRRGEGEPFLNVNFKNSTMMRNIVLPGCSRDCNFAEYQKIIQPIRITGDEAENECKSYQ</sequence>
<comment type="similarity">
    <text evidence="2">Belongs to the histidine acid phosphatase family.</text>
</comment>
<dbReference type="InterPro" id="IPR000560">
    <property type="entry name" value="His_Pase_clade-2"/>
</dbReference>
<dbReference type="GO" id="GO:0003993">
    <property type="term" value="F:acid phosphatase activity"/>
    <property type="evidence" value="ECO:0007669"/>
    <property type="project" value="UniProtKB-EC"/>
</dbReference>
<evidence type="ECO:0000256" key="6">
    <source>
        <dbReference type="ARBA" id="ARBA00023157"/>
    </source>
</evidence>
<dbReference type="PANTHER" id="PTHR11567:SF211">
    <property type="entry name" value="PROSTATIC ACID PHOSPHATASE"/>
    <property type="match status" value="1"/>
</dbReference>
<evidence type="ECO:0000256" key="1">
    <source>
        <dbReference type="ARBA" id="ARBA00000032"/>
    </source>
</evidence>
<dbReference type="InParanoid" id="A0A6P7FZD4"/>
<evidence type="ECO:0000313" key="9">
    <source>
        <dbReference type="RefSeq" id="XP_028140137.1"/>
    </source>
</evidence>
<dbReference type="EC" id="3.1.3.2" evidence="3"/>
<dbReference type="CDD" id="cd07061">
    <property type="entry name" value="HP_HAP_like"/>
    <property type="match status" value="1"/>
</dbReference>
<evidence type="ECO:0000256" key="4">
    <source>
        <dbReference type="ARBA" id="ARBA00022729"/>
    </source>
</evidence>
<evidence type="ECO:0000256" key="3">
    <source>
        <dbReference type="ARBA" id="ARBA00012646"/>
    </source>
</evidence>
<evidence type="ECO:0000256" key="8">
    <source>
        <dbReference type="SAM" id="SignalP"/>
    </source>
</evidence>
<dbReference type="OrthoDB" id="5821688at2759"/>
<dbReference type="RefSeq" id="XP_028140137.1">
    <property type="nucleotide sequence ID" value="XM_028284336.1"/>
</dbReference>
<keyword evidence="4 8" id="KW-0732">Signal</keyword>
<accession>A0A6P7FZD4</accession>
<keyword evidence="6" id="KW-1015">Disulfide bond</keyword>
<dbReference type="InterPro" id="IPR029033">
    <property type="entry name" value="His_PPase_superfam"/>
</dbReference>
<dbReference type="Pfam" id="PF00328">
    <property type="entry name" value="His_Phos_2"/>
    <property type="match status" value="1"/>
</dbReference>
<evidence type="ECO:0000256" key="7">
    <source>
        <dbReference type="ARBA" id="ARBA00023180"/>
    </source>
</evidence>
<name>A0A6P7FZD4_DIAVI</name>
<evidence type="ECO:0000256" key="2">
    <source>
        <dbReference type="ARBA" id="ARBA00005375"/>
    </source>
</evidence>
<keyword evidence="5" id="KW-0378">Hydrolase</keyword>
<comment type="catalytic activity">
    <reaction evidence="1">
        <text>a phosphate monoester + H2O = an alcohol + phosphate</text>
        <dbReference type="Rhea" id="RHEA:15017"/>
        <dbReference type="ChEBI" id="CHEBI:15377"/>
        <dbReference type="ChEBI" id="CHEBI:30879"/>
        <dbReference type="ChEBI" id="CHEBI:43474"/>
        <dbReference type="ChEBI" id="CHEBI:67140"/>
        <dbReference type="EC" id="3.1.3.2"/>
    </reaction>
</comment>